<dbReference type="STRING" id="158441.A0A226F1Z5"/>
<dbReference type="InterPro" id="IPR028928">
    <property type="entry name" value="CC2D2AN-C2"/>
</dbReference>
<dbReference type="InterPro" id="IPR041510">
    <property type="entry name" value="DUF5523"/>
</dbReference>
<feature type="coiled-coil region" evidence="1">
    <location>
        <begin position="375"/>
        <end position="402"/>
    </location>
</feature>
<comment type="caution">
    <text evidence="4">The sequence shown here is derived from an EMBL/GenBank/DDBJ whole genome shotgun (WGS) entry which is preliminary data.</text>
</comment>
<dbReference type="OrthoDB" id="2162143at2759"/>
<feature type="region of interest" description="Disordered" evidence="2">
    <location>
        <begin position="1"/>
        <end position="99"/>
    </location>
</feature>
<dbReference type="Pfam" id="PF15625">
    <property type="entry name" value="CC2D2AN-C2"/>
    <property type="match status" value="1"/>
</dbReference>
<keyword evidence="1" id="KW-0175">Coiled coil</keyword>
<feature type="compositionally biased region" description="Basic residues" evidence="2">
    <location>
        <begin position="51"/>
        <end position="60"/>
    </location>
</feature>
<dbReference type="InterPro" id="IPR056290">
    <property type="entry name" value="CEPT76/DRC7_peptidase-like_dom"/>
</dbReference>
<evidence type="ECO:0000256" key="1">
    <source>
        <dbReference type="SAM" id="Coils"/>
    </source>
</evidence>
<dbReference type="InterPro" id="IPR000008">
    <property type="entry name" value="C2_dom"/>
</dbReference>
<feature type="region of interest" description="Disordered" evidence="2">
    <location>
        <begin position="717"/>
        <end position="763"/>
    </location>
</feature>
<dbReference type="GO" id="GO:1905515">
    <property type="term" value="P:non-motile cilium assembly"/>
    <property type="evidence" value="ECO:0007669"/>
    <property type="project" value="TreeGrafter"/>
</dbReference>
<dbReference type="SUPFAM" id="SSF49562">
    <property type="entry name" value="C2 domain (Calcium/lipid-binding domain, CaLB)"/>
    <property type="match status" value="1"/>
</dbReference>
<dbReference type="Pfam" id="PF24652">
    <property type="entry name" value="CEP76_C"/>
    <property type="match status" value="1"/>
</dbReference>
<proteinExistence type="predicted"/>
<reference evidence="4 5" key="1">
    <citation type="submission" date="2015-12" db="EMBL/GenBank/DDBJ databases">
        <title>The genome of Folsomia candida.</title>
        <authorList>
            <person name="Faddeeva A."/>
            <person name="Derks M.F."/>
            <person name="Anvar Y."/>
            <person name="Smit S."/>
            <person name="Van Straalen N."/>
            <person name="Roelofs D."/>
        </authorList>
    </citation>
    <scope>NUCLEOTIDE SEQUENCE [LARGE SCALE GENOMIC DNA]</scope>
    <source>
        <strain evidence="4 5">VU population</strain>
        <tissue evidence="4">Whole body</tissue>
    </source>
</reference>
<dbReference type="Pfam" id="PF17661">
    <property type="entry name" value="DUF5523"/>
    <property type="match status" value="1"/>
</dbReference>
<accession>A0A226F1Z5</accession>
<feature type="compositionally biased region" description="Basic and acidic residues" evidence="2">
    <location>
        <begin position="62"/>
        <end position="74"/>
    </location>
</feature>
<dbReference type="GO" id="GO:0035869">
    <property type="term" value="C:ciliary transition zone"/>
    <property type="evidence" value="ECO:0007669"/>
    <property type="project" value="TreeGrafter"/>
</dbReference>
<protein>
    <submittedName>
        <fullName evidence="4">Coiled-coil and C2 domain-containing protein 2A</fullName>
    </submittedName>
</protein>
<keyword evidence="5" id="KW-1185">Reference proteome</keyword>
<evidence type="ECO:0000259" key="3">
    <source>
        <dbReference type="PROSITE" id="PS50004"/>
    </source>
</evidence>
<dbReference type="OMA" id="NADNIWF"/>
<dbReference type="Gene3D" id="2.60.40.150">
    <property type="entry name" value="C2 domain"/>
    <property type="match status" value="1"/>
</dbReference>
<dbReference type="EMBL" id="LNIX01000001">
    <property type="protein sequence ID" value="OXA63457.1"/>
    <property type="molecule type" value="Genomic_DNA"/>
</dbReference>
<dbReference type="InterPro" id="IPR056288">
    <property type="entry name" value="CEP76_C"/>
</dbReference>
<evidence type="ECO:0000313" key="4">
    <source>
        <dbReference type="EMBL" id="OXA63457.1"/>
    </source>
</evidence>
<dbReference type="InterPro" id="IPR035892">
    <property type="entry name" value="C2_domain_sf"/>
</dbReference>
<feature type="region of interest" description="Disordered" evidence="2">
    <location>
        <begin position="1472"/>
        <end position="1497"/>
    </location>
</feature>
<dbReference type="PANTHER" id="PTHR20837">
    <property type="entry name" value="CENTROSOMAL PROTEIN-RELATED"/>
    <property type="match status" value="1"/>
</dbReference>
<dbReference type="PANTHER" id="PTHR20837:SF0">
    <property type="entry name" value="COILED-COIL AND C2 DOMAIN-CONTAINING PROTEIN 2A"/>
    <property type="match status" value="1"/>
</dbReference>
<sequence length="1588" mass="181973">MATKGTRHRQGWGSSPSPSPPIHKVRHRPPQKRSVFTASDIETDDSEGTHHDRHLRKAKPHTAIEIDKDLDLTPDRPSSSRMILGPPQRRSKFRGQSDDEESIYSLREDKDNFQTATTDTEGNREILSINKTTTALLLAEEASQILGSPIINDGSTRNYWTSVTFISPVHWTNDEWERMRALTFYPSAGPVPDSNKIEDDIEKRIPDDEGLYMGDPVKLGNGNWNRLYWRLLKQNANYWFGSDGKLFCYADPYRPEPVQLFREDQFSMEDIQQSTRFVPVKLDPFLQIGNSVQPYVLEVDLGYVNFMHHPFFSKEHVLASTLQRAFETYSRRHEEKVTDRAVNKLKALREALAHIKASTEHISQELSNETSSNIREKLVEMLTQLKERRESYRAEMRKVSLARDQGHWDDKASISMVLEAWKELKSIREHQGFINTMLKLNIIELPSDPNEELENWVYDIEQDLQDIEEESEEIFDKQMTKYRAKLKRWTMKTQKNKGNNNDGNGTDESDSSSLSRRPKPPQRPSIEECKKVIEKRYKEIRRRPGEPHIVLELVNTVSITPIGQLPEEAAKEKQRRKVLKRCKVELILSLNGNEIFISKPREINADFSVFLGFKVPISFNETPELLEMELVDSETRIRTLKIPIPLPDWKTTIERCKMKKIMFFANDVIKVANSGVGSGVDFDINGKDHEAIQTKGNISVRCGWAVNAEGSIQHPLAKRESFADNGEPGADEFTRKLSTNSLSDPNDPKNASRPQKLSGSGFVPQLSSISETLPDAVDDCNMGDDINENNRFGLDTLMTDFDFCAEHAIEKSSRYKLLQLRDQGVPEFKNMKMISPFERDIAIDIFSAYERRLKEDLRKRRGDKTLVHFGRRRQIEDDFVYESNRLERIREIRLSVLQLFEKSLKQITFEDLVIEEQIPDIGTLGLNLMSYFQPRRPLRPQRKERKRIQASNLVDTKIDVIFNIVRAFNLPLRKDSDVGLITTESLTGIQLQKNKRSERGNYSTVRPFVEVWFQRKKVRTTTALGSNPTWNQELQLNLTVPNDDYSQTNLSKMDDLMFLLIYDEVPVDLLEDDRRRETDIHQRIERRWLGSITIPFSTLYTNGRIEGTFKIKMPPVLLGYEPQGMATHFGGLTMSSKAGISGPSSTSLTNKGTGSLQSQTNAFLTIFITLQPAVQPSSSLREDNATGETSEMMAFVKNWKNIFERRFVERMVRPFVMTAEGDTIICTRYMTPIQPPDGFLHEEADVVQKMEMLAHYVSLFPFVRDSTLGITDYSLWFPSDVFVGTPGGGVDDHAVLLACYFHFMNIPCWIVQGNAIPDGPTTFIVTSFKNVGEDKGIPKSMKNTELIWNPCTGEHFDANDNFCPLQKVWSVIGKQNIWANVSEFERPHQIEWNIGKSKMWLPLFTKPMADDKMPCVQTGIKRYKQADQNQANSLAQRIERNLKDNFMKWRTTSKTNWNRYCSATLRRLLPKLEETKSSGTSTTRPHSGPGSGSIESNILMSTHSGSVTNLNEEHLLELREVMSSFQMSGFPLQQPYVNMHSIMETVFATGVHTIDTPDVEFALAAYAHAYPASVYSVWVYVAALHRRK</sequence>
<dbReference type="Proteomes" id="UP000198287">
    <property type="component" value="Unassembled WGS sequence"/>
</dbReference>
<dbReference type="Pfam" id="PF24656">
    <property type="entry name" value="CEPT76_peptidase"/>
    <property type="match status" value="1"/>
</dbReference>
<evidence type="ECO:0000313" key="5">
    <source>
        <dbReference type="Proteomes" id="UP000198287"/>
    </source>
</evidence>
<evidence type="ECO:0000256" key="2">
    <source>
        <dbReference type="SAM" id="MobiDB-lite"/>
    </source>
</evidence>
<organism evidence="4 5">
    <name type="scientific">Folsomia candida</name>
    <name type="common">Springtail</name>
    <dbReference type="NCBI Taxonomy" id="158441"/>
    <lineage>
        <taxon>Eukaryota</taxon>
        <taxon>Metazoa</taxon>
        <taxon>Ecdysozoa</taxon>
        <taxon>Arthropoda</taxon>
        <taxon>Hexapoda</taxon>
        <taxon>Collembola</taxon>
        <taxon>Entomobryomorpha</taxon>
        <taxon>Isotomoidea</taxon>
        <taxon>Isotomidae</taxon>
        <taxon>Proisotominae</taxon>
        <taxon>Folsomia</taxon>
    </lineage>
</organism>
<feature type="domain" description="C2" evidence="3">
    <location>
        <begin position="944"/>
        <end position="1109"/>
    </location>
</feature>
<dbReference type="SMART" id="SM00239">
    <property type="entry name" value="C2"/>
    <property type="match status" value="1"/>
</dbReference>
<dbReference type="Pfam" id="PF00168">
    <property type="entry name" value="C2"/>
    <property type="match status" value="1"/>
</dbReference>
<feature type="compositionally biased region" description="Basic residues" evidence="2">
    <location>
        <begin position="1"/>
        <end position="10"/>
    </location>
</feature>
<gene>
    <name evidence="4" type="ORF">Fcan01_03689</name>
</gene>
<dbReference type="GO" id="GO:1904491">
    <property type="term" value="P:protein localization to ciliary transition zone"/>
    <property type="evidence" value="ECO:0007669"/>
    <property type="project" value="TreeGrafter"/>
</dbReference>
<name>A0A226F1Z5_FOLCA</name>
<dbReference type="InterPro" id="IPR052434">
    <property type="entry name" value="Tectonic-like_complex_comp"/>
</dbReference>
<feature type="region of interest" description="Disordered" evidence="2">
    <location>
        <begin position="490"/>
        <end position="526"/>
    </location>
</feature>
<dbReference type="PROSITE" id="PS50004">
    <property type="entry name" value="C2"/>
    <property type="match status" value="1"/>
</dbReference>